<evidence type="ECO:0000313" key="2">
    <source>
        <dbReference type="EMBL" id="MDQ1025261.1"/>
    </source>
</evidence>
<keyword evidence="3" id="KW-1185">Reference proteome</keyword>
<name>A0ABU0SNX2_9ACTN</name>
<dbReference type="EMBL" id="JAUSZI010000002">
    <property type="protein sequence ID" value="MDQ1025261.1"/>
    <property type="molecule type" value="Genomic_DNA"/>
</dbReference>
<accession>A0ABU0SNX2</accession>
<dbReference type="Proteomes" id="UP001230328">
    <property type="component" value="Unassembled WGS sequence"/>
</dbReference>
<feature type="region of interest" description="Disordered" evidence="1">
    <location>
        <begin position="59"/>
        <end position="162"/>
    </location>
</feature>
<sequence length="223" mass="23302">MRRCPRPLPLPRRGTTESRQGESMGRRLPLLAFGVAVTAAIAALTRRVLVSVTVRGASMEPRLSRRRPGRGPSCPPAVPGAGGRGGTPRAGKQLAPPSAAARRGGGRRARARVDDQACGRRAGGPAHSCRSTAGPGRGRFRALPAGPRTVRQPRAARGQRTGERRLAAAGVCSRGACSRCRPAAPCGTPRARPHHVPAGRMDDGGPSRHILSSPVLRARGHLP</sequence>
<proteinExistence type="predicted"/>
<evidence type="ECO:0008006" key="4">
    <source>
        <dbReference type="Google" id="ProtNLM"/>
    </source>
</evidence>
<gene>
    <name evidence="2" type="ORF">QF035_002843</name>
</gene>
<feature type="compositionally biased region" description="Pro residues" evidence="1">
    <location>
        <begin position="1"/>
        <end position="10"/>
    </location>
</feature>
<protein>
    <recommendedName>
        <fullName evidence="4">Peptidase S26 domain-containing protein</fullName>
    </recommendedName>
</protein>
<evidence type="ECO:0000313" key="3">
    <source>
        <dbReference type="Proteomes" id="UP001230328"/>
    </source>
</evidence>
<organism evidence="2 3">
    <name type="scientific">Streptomyces umbrinus</name>
    <dbReference type="NCBI Taxonomy" id="67370"/>
    <lineage>
        <taxon>Bacteria</taxon>
        <taxon>Bacillati</taxon>
        <taxon>Actinomycetota</taxon>
        <taxon>Actinomycetes</taxon>
        <taxon>Kitasatosporales</taxon>
        <taxon>Streptomycetaceae</taxon>
        <taxon>Streptomyces</taxon>
        <taxon>Streptomyces phaeochromogenes group</taxon>
    </lineage>
</organism>
<comment type="caution">
    <text evidence="2">The sequence shown here is derived from an EMBL/GenBank/DDBJ whole genome shotgun (WGS) entry which is preliminary data.</text>
</comment>
<feature type="region of interest" description="Disordered" evidence="1">
    <location>
        <begin position="184"/>
        <end position="223"/>
    </location>
</feature>
<feature type="region of interest" description="Disordered" evidence="1">
    <location>
        <begin position="1"/>
        <end position="23"/>
    </location>
</feature>
<reference evidence="2 3" key="1">
    <citation type="submission" date="2023-07" db="EMBL/GenBank/DDBJ databases">
        <title>Comparative genomics of wheat-associated soil bacteria to identify genetic determinants of phenazine resistance.</title>
        <authorList>
            <person name="Mouncey N."/>
        </authorList>
    </citation>
    <scope>NUCLEOTIDE SEQUENCE [LARGE SCALE GENOMIC DNA]</scope>
    <source>
        <strain evidence="2 3">V2I4</strain>
    </source>
</reference>
<evidence type="ECO:0000256" key="1">
    <source>
        <dbReference type="SAM" id="MobiDB-lite"/>
    </source>
</evidence>